<evidence type="ECO:0000256" key="1">
    <source>
        <dbReference type="ARBA" id="ARBA00023170"/>
    </source>
</evidence>
<sequence length="134" mass="14742">QYLGVVVAAVYVRQEHGGLVRVASYGFSRQQELQEQSIHNGEGVVGKAAEQDRIVTLNDVPLDYFKVTSGLGDGSPRSVVVVPTSNDDQVNGVIELGFLRELTPRDLEFLELVAENVGTSIEAARYRQRLQEVL</sequence>
<feature type="non-terminal residue" evidence="3">
    <location>
        <position position="1"/>
    </location>
</feature>
<protein>
    <recommendedName>
        <fullName evidence="2">GAF domain-containing protein</fullName>
    </recommendedName>
</protein>
<keyword evidence="1" id="KW-0675">Receptor</keyword>
<gene>
    <name evidence="3" type="ORF">Tci_919274</name>
</gene>
<dbReference type="SUPFAM" id="SSF55781">
    <property type="entry name" value="GAF domain-like"/>
    <property type="match status" value="1"/>
</dbReference>
<accession>A0A699WI29</accession>
<dbReference type="SMART" id="SM00065">
    <property type="entry name" value="GAF"/>
    <property type="match status" value="1"/>
</dbReference>
<organism evidence="3">
    <name type="scientific">Tanacetum cinerariifolium</name>
    <name type="common">Dalmatian daisy</name>
    <name type="synonym">Chrysanthemum cinerariifolium</name>
    <dbReference type="NCBI Taxonomy" id="118510"/>
    <lineage>
        <taxon>Eukaryota</taxon>
        <taxon>Viridiplantae</taxon>
        <taxon>Streptophyta</taxon>
        <taxon>Embryophyta</taxon>
        <taxon>Tracheophyta</taxon>
        <taxon>Spermatophyta</taxon>
        <taxon>Magnoliopsida</taxon>
        <taxon>eudicotyledons</taxon>
        <taxon>Gunneridae</taxon>
        <taxon>Pentapetalae</taxon>
        <taxon>asterids</taxon>
        <taxon>campanulids</taxon>
        <taxon>Asterales</taxon>
        <taxon>Asteraceae</taxon>
        <taxon>Asteroideae</taxon>
        <taxon>Anthemideae</taxon>
        <taxon>Anthemidinae</taxon>
        <taxon>Tanacetum</taxon>
    </lineage>
</organism>
<dbReference type="EMBL" id="BKCJ011695886">
    <property type="protein sequence ID" value="GFD47305.1"/>
    <property type="molecule type" value="Genomic_DNA"/>
</dbReference>
<comment type="caution">
    <text evidence="3">The sequence shown here is derived from an EMBL/GenBank/DDBJ whole genome shotgun (WGS) entry which is preliminary data.</text>
</comment>
<feature type="domain" description="GAF" evidence="2">
    <location>
        <begin position="1"/>
        <end position="131"/>
    </location>
</feature>
<name>A0A699WI29_TANCI</name>
<dbReference type="InterPro" id="IPR003018">
    <property type="entry name" value="GAF"/>
</dbReference>
<dbReference type="InterPro" id="IPR029016">
    <property type="entry name" value="GAF-like_dom_sf"/>
</dbReference>
<feature type="non-terminal residue" evidence="3">
    <location>
        <position position="134"/>
    </location>
</feature>
<dbReference type="AlphaFoldDB" id="A0A699WI29"/>
<proteinExistence type="predicted"/>
<reference evidence="3" key="1">
    <citation type="journal article" date="2019" name="Sci. Rep.">
        <title>Draft genome of Tanacetum cinerariifolium, the natural source of mosquito coil.</title>
        <authorList>
            <person name="Yamashiro T."/>
            <person name="Shiraishi A."/>
            <person name="Satake H."/>
            <person name="Nakayama K."/>
        </authorList>
    </citation>
    <scope>NUCLEOTIDE SEQUENCE</scope>
</reference>
<dbReference type="Pfam" id="PF13185">
    <property type="entry name" value="GAF_2"/>
    <property type="match status" value="1"/>
</dbReference>
<dbReference type="Gene3D" id="3.30.450.40">
    <property type="match status" value="1"/>
</dbReference>
<evidence type="ECO:0000259" key="2">
    <source>
        <dbReference type="SMART" id="SM00065"/>
    </source>
</evidence>
<evidence type="ECO:0000313" key="3">
    <source>
        <dbReference type="EMBL" id="GFD47305.1"/>
    </source>
</evidence>